<keyword evidence="13" id="KW-1185">Reference proteome</keyword>
<accession>A0A6C0RGE6</accession>
<evidence type="ECO:0000313" key="13">
    <source>
        <dbReference type="Proteomes" id="UP000474630"/>
    </source>
</evidence>
<dbReference type="InterPro" id="IPR051045">
    <property type="entry name" value="TonB-dependent_transducer"/>
</dbReference>
<keyword evidence="5" id="KW-0997">Cell inner membrane</keyword>
<dbReference type="Gene3D" id="3.30.1150.10">
    <property type="match status" value="1"/>
</dbReference>
<keyword evidence="4" id="KW-1003">Cell membrane</keyword>
<dbReference type="Proteomes" id="UP000474630">
    <property type="component" value="Chromosome"/>
</dbReference>
<evidence type="ECO:0000256" key="2">
    <source>
        <dbReference type="ARBA" id="ARBA00006555"/>
    </source>
</evidence>
<dbReference type="PANTHER" id="PTHR33446:SF2">
    <property type="entry name" value="PROTEIN TONB"/>
    <property type="match status" value="1"/>
</dbReference>
<dbReference type="SUPFAM" id="SSF74653">
    <property type="entry name" value="TolA/TonB C-terminal domain"/>
    <property type="match status" value="1"/>
</dbReference>
<evidence type="ECO:0000256" key="10">
    <source>
        <dbReference type="SAM" id="SignalP"/>
    </source>
</evidence>
<dbReference type="GO" id="GO:0055085">
    <property type="term" value="P:transmembrane transport"/>
    <property type="evidence" value="ECO:0007669"/>
    <property type="project" value="InterPro"/>
</dbReference>
<feature type="domain" description="TonB C-terminal" evidence="11">
    <location>
        <begin position="126"/>
        <end position="230"/>
    </location>
</feature>
<dbReference type="AlphaFoldDB" id="A0A6C0RGE6"/>
<keyword evidence="7" id="KW-0653">Protein transport</keyword>
<keyword evidence="6" id="KW-0812">Transmembrane</keyword>
<feature type="chain" id="PRO_5025401254" evidence="10">
    <location>
        <begin position="32"/>
        <end position="234"/>
    </location>
</feature>
<comment type="similarity">
    <text evidence="2">Belongs to the TonB family.</text>
</comment>
<evidence type="ECO:0000256" key="6">
    <source>
        <dbReference type="ARBA" id="ARBA00022692"/>
    </source>
</evidence>
<dbReference type="PANTHER" id="PTHR33446">
    <property type="entry name" value="PROTEIN TONB-RELATED"/>
    <property type="match status" value="1"/>
</dbReference>
<feature type="signal peptide" evidence="10">
    <location>
        <begin position="1"/>
        <end position="31"/>
    </location>
</feature>
<dbReference type="InterPro" id="IPR006260">
    <property type="entry name" value="TonB/TolA_C"/>
</dbReference>
<dbReference type="RefSeq" id="WP_163347916.1">
    <property type="nucleotide sequence ID" value="NZ_CP048409.1"/>
</dbReference>
<gene>
    <name evidence="12" type="ORF">G0Q07_15695</name>
</gene>
<evidence type="ECO:0000256" key="5">
    <source>
        <dbReference type="ARBA" id="ARBA00022519"/>
    </source>
</evidence>
<keyword evidence="3" id="KW-0813">Transport</keyword>
<evidence type="ECO:0000256" key="7">
    <source>
        <dbReference type="ARBA" id="ARBA00022927"/>
    </source>
</evidence>
<dbReference type="GO" id="GO:0098797">
    <property type="term" value="C:plasma membrane protein complex"/>
    <property type="evidence" value="ECO:0007669"/>
    <property type="project" value="TreeGrafter"/>
</dbReference>
<proteinExistence type="inferred from homology"/>
<keyword evidence="9" id="KW-0472">Membrane</keyword>
<evidence type="ECO:0000256" key="8">
    <source>
        <dbReference type="ARBA" id="ARBA00022989"/>
    </source>
</evidence>
<dbReference type="GO" id="GO:0015031">
    <property type="term" value="P:protein transport"/>
    <property type="evidence" value="ECO:0007669"/>
    <property type="project" value="UniProtKB-KW"/>
</dbReference>
<evidence type="ECO:0000256" key="1">
    <source>
        <dbReference type="ARBA" id="ARBA00004383"/>
    </source>
</evidence>
<evidence type="ECO:0000256" key="9">
    <source>
        <dbReference type="ARBA" id="ARBA00023136"/>
    </source>
</evidence>
<reference evidence="12 13" key="1">
    <citation type="submission" date="2020-02" db="EMBL/GenBank/DDBJ databases">
        <title>Genome sequencing for Draconibacterium sp. strain M1.</title>
        <authorList>
            <person name="Park S.-J."/>
        </authorList>
    </citation>
    <scope>NUCLEOTIDE SEQUENCE [LARGE SCALE GENOMIC DNA]</scope>
    <source>
        <strain evidence="12 13">M1</strain>
    </source>
</reference>
<dbReference type="KEGG" id="drc:G0Q07_15695"/>
<organism evidence="12 13">
    <name type="scientific">Draconibacterium halophilum</name>
    <dbReference type="NCBI Taxonomy" id="2706887"/>
    <lineage>
        <taxon>Bacteria</taxon>
        <taxon>Pseudomonadati</taxon>
        <taxon>Bacteroidota</taxon>
        <taxon>Bacteroidia</taxon>
        <taxon>Marinilabiliales</taxon>
        <taxon>Prolixibacteraceae</taxon>
        <taxon>Draconibacterium</taxon>
    </lineage>
</organism>
<name>A0A6C0RGE6_9BACT</name>
<keyword evidence="8" id="KW-1133">Transmembrane helix</keyword>
<dbReference type="InterPro" id="IPR037682">
    <property type="entry name" value="TonB_C"/>
</dbReference>
<sequence length="234" mass="26413">MRLLRRKKDFFKAVPIALTMIFTLALFSANAQKMTVITVAEMEQMQDEDMDYMKQIHKIVKDYPAFAYTYTMSDGEVEDVTVSGVESVIDRKRLEVVLFDLKSNMNMLKNKANRVGVFYSVDQPAEYDGDLDGTILNNLKYPQKAKNWGVEGTVYVQFVVDEEGNIPYASTSTNIETSMDMYLKDLERQAVSAVKATSGKWEPAKVEGVDVASLAVVPVTFDFEKDPSLPTLIR</sequence>
<evidence type="ECO:0000256" key="4">
    <source>
        <dbReference type="ARBA" id="ARBA00022475"/>
    </source>
</evidence>
<dbReference type="EMBL" id="CP048409">
    <property type="protein sequence ID" value="QIA09066.1"/>
    <property type="molecule type" value="Genomic_DNA"/>
</dbReference>
<evidence type="ECO:0000313" key="12">
    <source>
        <dbReference type="EMBL" id="QIA09066.1"/>
    </source>
</evidence>
<dbReference type="PROSITE" id="PS52015">
    <property type="entry name" value="TONB_CTD"/>
    <property type="match status" value="1"/>
</dbReference>
<evidence type="ECO:0000259" key="11">
    <source>
        <dbReference type="PROSITE" id="PS52015"/>
    </source>
</evidence>
<comment type="subcellular location">
    <subcellularLocation>
        <location evidence="1">Cell inner membrane</location>
        <topology evidence="1">Single-pass membrane protein</topology>
        <orientation evidence="1">Periplasmic side</orientation>
    </subcellularLocation>
</comment>
<keyword evidence="10" id="KW-0732">Signal</keyword>
<dbReference type="NCBIfam" id="TIGR01352">
    <property type="entry name" value="tonB_Cterm"/>
    <property type="match status" value="1"/>
</dbReference>
<evidence type="ECO:0000256" key="3">
    <source>
        <dbReference type="ARBA" id="ARBA00022448"/>
    </source>
</evidence>
<dbReference type="Pfam" id="PF03544">
    <property type="entry name" value="TonB_C"/>
    <property type="match status" value="1"/>
</dbReference>
<protein>
    <submittedName>
        <fullName evidence="12">Energy transducer TonB</fullName>
    </submittedName>
</protein>
<dbReference type="GO" id="GO:0031992">
    <property type="term" value="F:energy transducer activity"/>
    <property type="evidence" value="ECO:0007669"/>
    <property type="project" value="TreeGrafter"/>
</dbReference>